<reference evidence="2" key="1">
    <citation type="submission" date="2024-07" db="EMBL/GenBank/DDBJ databases">
        <title>Two chromosome-level genome assemblies of Korean endemic species Abeliophyllum distichum and Forsythia ovata (Oleaceae).</title>
        <authorList>
            <person name="Jang H."/>
        </authorList>
    </citation>
    <scope>NUCLEOTIDE SEQUENCE [LARGE SCALE GENOMIC DNA]</scope>
</reference>
<evidence type="ECO:0000313" key="2">
    <source>
        <dbReference type="Proteomes" id="UP001604277"/>
    </source>
</evidence>
<proteinExistence type="predicted"/>
<dbReference type="EMBL" id="JBFOLJ010000008">
    <property type="protein sequence ID" value="KAL2515831.1"/>
    <property type="molecule type" value="Genomic_DNA"/>
</dbReference>
<organism evidence="1 2">
    <name type="scientific">Forsythia ovata</name>
    <dbReference type="NCBI Taxonomy" id="205694"/>
    <lineage>
        <taxon>Eukaryota</taxon>
        <taxon>Viridiplantae</taxon>
        <taxon>Streptophyta</taxon>
        <taxon>Embryophyta</taxon>
        <taxon>Tracheophyta</taxon>
        <taxon>Spermatophyta</taxon>
        <taxon>Magnoliopsida</taxon>
        <taxon>eudicotyledons</taxon>
        <taxon>Gunneridae</taxon>
        <taxon>Pentapetalae</taxon>
        <taxon>asterids</taxon>
        <taxon>lamiids</taxon>
        <taxon>Lamiales</taxon>
        <taxon>Oleaceae</taxon>
        <taxon>Forsythieae</taxon>
        <taxon>Forsythia</taxon>
    </lineage>
</organism>
<gene>
    <name evidence="1" type="ORF">Fot_29802</name>
</gene>
<dbReference type="AlphaFoldDB" id="A0ABD1TSY1"/>
<sequence>MAFKKTLAHRSRKYYSSMALTNFQIFSSSTAVNAPSNPKPKPNKLALDHGDDGIFQRYLHRHLVATSHELRYQPPGEKLLKKLWGMDITRERIRLEGLRPLRGRCHWRMIS</sequence>
<comment type="caution">
    <text evidence="1">The sequence shown here is derived from an EMBL/GenBank/DDBJ whole genome shotgun (WGS) entry which is preliminary data.</text>
</comment>
<dbReference type="Proteomes" id="UP001604277">
    <property type="component" value="Unassembled WGS sequence"/>
</dbReference>
<evidence type="ECO:0000313" key="1">
    <source>
        <dbReference type="EMBL" id="KAL2515831.1"/>
    </source>
</evidence>
<name>A0ABD1TSY1_9LAMI</name>
<keyword evidence="2" id="KW-1185">Reference proteome</keyword>
<accession>A0ABD1TSY1</accession>
<protein>
    <submittedName>
        <fullName evidence="1">Calcium uniporter protein 2</fullName>
    </submittedName>
</protein>